<comment type="caution">
    <text evidence="1">The sequence shown here is derived from an EMBL/GenBank/DDBJ whole genome shotgun (WGS) entry which is preliminary data.</text>
</comment>
<sequence length="294" mass="32131">MLISTSTMVKSFRRPGCMTTEQDSTCRILDVGVSCTLAEKMTRHSPYNYAFNNPIRFTDPDGRAPFGDFFNSSGKYLGSDGINDRKVYLSKGNKNNYLTADKQEIAGGVSSLGAISMALKMTNSPSRHPLGMDTKGGLHEVRADIDLAGGRTTFTEGTMVSISGGFAGGEVNGFDMMTQHGINNNIKSDIVVHSHPTEIIVENVGIEGRFNIYTITATEPSGADLIDFTNRDTNIIAGNLERNMVKINSDGTFVNPNNKQWAVFYDRNAKKTMTIDLSTVNKILSNYENGQIKP</sequence>
<accession>A0A0N0ZRZ4</accession>
<protein>
    <recommendedName>
        <fullName evidence="3">RHS repeat-associated core domain-containing protein</fullName>
    </recommendedName>
</protein>
<reference evidence="1 2" key="1">
    <citation type="journal article" date="2015" name="Genom Data">
        <title>Draft genome sequence of a multidrug-resistant Chryseobacterium indologenes isolate from Malaysia.</title>
        <authorList>
            <person name="Yu C.Y."/>
            <person name="Ang G.Y."/>
            <person name="Cheng H.J."/>
            <person name="Cheong Y.M."/>
            <person name="Yin W.F."/>
            <person name="Chan K.G."/>
        </authorList>
    </citation>
    <scope>NUCLEOTIDE SEQUENCE [LARGE SCALE GENOMIC DNA]</scope>
    <source>
        <strain evidence="1 2">CI_885</strain>
    </source>
</reference>
<evidence type="ECO:0008006" key="3">
    <source>
        <dbReference type="Google" id="ProtNLM"/>
    </source>
</evidence>
<name>A0A0N0ZRZ4_CHRID</name>
<dbReference type="AlphaFoldDB" id="A0A0N0ZRZ4"/>
<evidence type="ECO:0000313" key="1">
    <source>
        <dbReference type="EMBL" id="KPE49020.1"/>
    </source>
</evidence>
<dbReference type="Proteomes" id="UP000037953">
    <property type="component" value="Unassembled WGS sequence"/>
</dbReference>
<evidence type="ECO:0000313" key="2">
    <source>
        <dbReference type="Proteomes" id="UP000037953"/>
    </source>
</evidence>
<dbReference type="PATRIC" id="fig|253.9.peg.2874"/>
<proteinExistence type="predicted"/>
<reference evidence="2" key="2">
    <citation type="submission" date="2015-09" db="EMBL/GenBank/DDBJ databases">
        <title>Draft genome sequence of a multidrug-resistant Chryseobacterium indologenes isolate from Malaysia.</title>
        <authorList>
            <person name="Yu C.Y."/>
            <person name="Ang G.Y."/>
            <person name="Chan K.-G."/>
        </authorList>
    </citation>
    <scope>NUCLEOTIDE SEQUENCE [LARGE SCALE GENOMIC DNA]</scope>
    <source>
        <strain evidence="2">CI_885</strain>
    </source>
</reference>
<organism evidence="1 2">
    <name type="scientific">Chryseobacterium indologenes</name>
    <name type="common">Flavobacterium indologenes</name>
    <dbReference type="NCBI Taxonomy" id="253"/>
    <lineage>
        <taxon>Bacteria</taxon>
        <taxon>Pseudomonadati</taxon>
        <taxon>Bacteroidota</taxon>
        <taxon>Flavobacteriia</taxon>
        <taxon>Flavobacteriales</taxon>
        <taxon>Weeksellaceae</taxon>
        <taxon>Chryseobacterium group</taxon>
        <taxon>Chryseobacterium</taxon>
    </lineage>
</organism>
<dbReference type="EMBL" id="LJOD01000029">
    <property type="protein sequence ID" value="KPE49020.1"/>
    <property type="molecule type" value="Genomic_DNA"/>
</dbReference>
<gene>
    <name evidence="1" type="ORF">AOB46_22215</name>
</gene>
<dbReference type="Gene3D" id="2.180.10.10">
    <property type="entry name" value="RHS repeat-associated core"/>
    <property type="match status" value="1"/>
</dbReference>